<dbReference type="GO" id="GO:0050869">
    <property type="term" value="P:negative regulation of B cell activation"/>
    <property type="evidence" value="ECO:0007669"/>
    <property type="project" value="TreeGrafter"/>
</dbReference>
<feature type="region of interest" description="Disordered" evidence="1">
    <location>
        <begin position="51"/>
        <end position="87"/>
    </location>
</feature>
<dbReference type="InterPro" id="IPR052446">
    <property type="entry name" value="B-cell_PI3K-Signaling_Adptrs"/>
</dbReference>
<dbReference type="GO" id="GO:1990782">
    <property type="term" value="F:protein tyrosine kinase binding"/>
    <property type="evidence" value="ECO:0007669"/>
    <property type="project" value="TreeGrafter"/>
</dbReference>
<dbReference type="GO" id="GO:0042113">
    <property type="term" value="P:B cell activation"/>
    <property type="evidence" value="ECO:0007669"/>
    <property type="project" value="TreeGrafter"/>
</dbReference>
<name>A0A3M0KL44_HIRRU</name>
<gene>
    <name evidence="2" type="ORF">DUI87_08868</name>
</gene>
<evidence type="ECO:0000256" key="1">
    <source>
        <dbReference type="SAM" id="MobiDB-lite"/>
    </source>
</evidence>
<comment type="caution">
    <text evidence="2">The sequence shown here is derived from an EMBL/GenBank/DDBJ whole genome shotgun (WGS) entry which is preliminary data.</text>
</comment>
<feature type="compositionally biased region" description="Polar residues" evidence="1">
    <location>
        <begin position="287"/>
        <end position="301"/>
    </location>
</feature>
<dbReference type="PANTHER" id="PTHR16267">
    <property type="entry name" value="BANK1/PIK3AP1 FAMILY MEMBER"/>
    <property type="match status" value="1"/>
</dbReference>
<reference evidence="2 3" key="1">
    <citation type="submission" date="2018-07" db="EMBL/GenBank/DDBJ databases">
        <title>A high quality draft genome assembly of the barn swallow (H. rustica rustica).</title>
        <authorList>
            <person name="Formenti G."/>
            <person name="Chiara M."/>
            <person name="Poveda L."/>
            <person name="Francoijs K.-J."/>
            <person name="Bonisoli-Alquati A."/>
            <person name="Canova L."/>
            <person name="Gianfranceschi L."/>
            <person name="Horner D.S."/>
            <person name="Saino N."/>
        </authorList>
    </citation>
    <scope>NUCLEOTIDE SEQUENCE [LARGE SCALE GENOMIC DNA]</scope>
    <source>
        <strain evidence="2">Chelidonia</strain>
        <tissue evidence="2">Blood</tissue>
    </source>
</reference>
<organism evidence="2 3">
    <name type="scientific">Hirundo rustica rustica</name>
    <dbReference type="NCBI Taxonomy" id="333673"/>
    <lineage>
        <taxon>Eukaryota</taxon>
        <taxon>Metazoa</taxon>
        <taxon>Chordata</taxon>
        <taxon>Craniata</taxon>
        <taxon>Vertebrata</taxon>
        <taxon>Euteleostomi</taxon>
        <taxon>Archelosauria</taxon>
        <taxon>Archosauria</taxon>
        <taxon>Dinosauria</taxon>
        <taxon>Saurischia</taxon>
        <taxon>Theropoda</taxon>
        <taxon>Coelurosauria</taxon>
        <taxon>Aves</taxon>
        <taxon>Neognathae</taxon>
        <taxon>Neoaves</taxon>
        <taxon>Telluraves</taxon>
        <taxon>Australaves</taxon>
        <taxon>Passeriformes</taxon>
        <taxon>Sylvioidea</taxon>
        <taxon>Hirundinidae</taxon>
        <taxon>Hirundo</taxon>
    </lineage>
</organism>
<feature type="region of interest" description="Disordered" evidence="1">
    <location>
        <begin position="282"/>
        <end position="320"/>
    </location>
</feature>
<dbReference type="AlphaFoldDB" id="A0A3M0KL44"/>
<evidence type="ECO:0000313" key="3">
    <source>
        <dbReference type="Proteomes" id="UP000269221"/>
    </source>
</evidence>
<dbReference type="PANTHER" id="PTHR16267:SF13">
    <property type="entry name" value="B-CELL SCAFFOLD PROTEIN WITH ANKYRIN REPEATS"/>
    <property type="match status" value="1"/>
</dbReference>
<evidence type="ECO:0000313" key="2">
    <source>
        <dbReference type="EMBL" id="RMC13785.1"/>
    </source>
</evidence>
<dbReference type="OrthoDB" id="8192811at2759"/>
<proteinExistence type="predicted"/>
<dbReference type="Proteomes" id="UP000269221">
    <property type="component" value="Unassembled WGS sequence"/>
</dbReference>
<dbReference type="EMBL" id="QRBI01000105">
    <property type="protein sequence ID" value="RMC13785.1"/>
    <property type="molecule type" value="Genomic_DNA"/>
</dbReference>
<dbReference type="STRING" id="333673.A0A3M0KL44"/>
<dbReference type="GO" id="GO:0005102">
    <property type="term" value="F:signaling receptor binding"/>
    <property type="evidence" value="ECO:0007669"/>
    <property type="project" value="TreeGrafter"/>
</dbReference>
<feature type="compositionally biased region" description="Acidic residues" evidence="1">
    <location>
        <begin position="65"/>
        <end position="75"/>
    </location>
</feature>
<protein>
    <recommendedName>
        <fullName evidence="4">B-cell scaffold protein with ankyrin repeats</fullName>
    </recommendedName>
</protein>
<dbReference type="GO" id="GO:0051898">
    <property type="term" value="P:negative regulation of phosphatidylinositol 3-kinase/protein kinase B signal transduction"/>
    <property type="evidence" value="ECO:0007669"/>
    <property type="project" value="TreeGrafter"/>
</dbReference>
<keyword evidence="3" id="KW-1185">Reference proteome</keyword>
<feature type="compositionally biased region" description="Basic and acidic residues" evidence="1">
    <location>
        <begin position="51"/>
        <end position="64"/>
    </location>
</feature>
<accession>A0A3M0KL44</accession>
<evidence type="ECO:0008006" key="4">
    <source>
        <dbReference type="Google" id="ProtNLM"/>
    </source>
</evidence>
<sequence length="342" mass="39168">MNPLLLKNYAASDFNNCKEEVEDSNTYELMLGSETPRAMVGSRCQQGVKVDVEKKDDLKDSREETEYEDEEEEDSYSLHNSPGSLYANVGDELKESRRDCFFCKRPPPPPPRNLPGIQRQDDLHNSSPEFLPFSERNFVMDRSKRERGDGPTAACCGEDRGTCEEDSEEEHPYTCVALDECVYDHILGQEKQEEERRKHCSSFIMNRPPAPAPRPMCSLVREENTPYIVQEAHRGHTETVTYSTLVHKIPPEQEELIHFQEQVKKGAVSVDEALDRFKQWQNKKQRLPSTQQGSRQASRQYSCAPHSKESSPPSGELQKESCKEYFEFSEMLLMTLSIASTT</sequence>